<protein>
    <submittedName>
        <fullName evidence="2">Uncharacterized protein</fullName>
    </submittedName>
</protein>
<accession>A0ABX1N9P0</accession>
<dbReference type="EMBL" id="WTVS01000002">
    <property type="protein sequence ID" value="NMF96001.1"/>
    <property type="molecule type" value="Genomic_DNA"/>
</dbReference>
<gene>
    <name evidence="2" type="ORF">GPA27_01145</name>
</gene>
<proteinExistence type="predicted"/>
<evidence type="ECO:0000256" key="1">
    <source>
        <dbReference type="SAM" id="Phobius"/>
    </source>
</evidence>
<evidence type="ECO:0000313" key="2">
    <source>
        <dbReference type="EMBL" id="NMF96001.1"/>
    </source>
</evidence>
<dbReference type="Proteomes" id="UP000634522">
    <property type="component" value="Unassembled WGS sequence"/>
</dbReference>
<comment type="caution">
    <text evidence="2">The sequence shown here is derived from an EMBL/GenBank/DDBJ whole genome shotgun (WGS) entry which is preliminary data.</text>
</comment>
<feature type="transmembrane region" description="Helical" evidence="1">
    <location>
        <begin position="72"/>
        <end position="92"/>
    </location>
</feature>
<keyword evidence="3" id="KW-1185">Reference proteome</keyword>
<keyword evidence="1" id="KW-0472">Membrane</keyword>
<keyword evidence="1" id="KW-0812">Transmembrane</keyword>
<feature type="transmembrane region" description="Helical" evidence="1">
    <location>
        <begin position="40"/>
        <end position="60"/>
    </location>
</feature>
<evidence type="ECO:0000313" key="3">
    <source>
        <dbReference type="Proteomes" id="UP000634522"/>
    </source>
</evidence>
<dbReference type="RefSeq" id="WP_169136955.1">
    <property type="nucleotide sequence ID" value="NZ_WTVS01000002.1"/>
</dbReference>
<keyword evidence="1" id="KW-1133">Transmembrane helix</keyword>
<name>A0ABX1N9P0_9RHOO</name>
<organism evidence="2 3">
    <name type="scientific">Aromatoleum toluolicum</name>
    <dbReference type="NCBI Taxonomy" id="90060"/>
    <lineage>
        <taxon>Bacteria</taxon>
        <taxon>Pseudomonadati</taxon>
        <taxon>Pseudomonadota</taxon>
        <taxon>Betaproteobacteria</taxon>
        <taxon>Rhodocyclales</taxon>
        <taxon>Rhodocyclaceae</taxon>
        <taxon>Aromatoleum</taxon>
    </lineage>
</organism>
<reference evidence="2 3" key="1">
    <citation type="submission" date="2019-12" db="EMBL/GenBank/DDBJ databases">
        <title>Comparative genomics gives insights into the taxonomy of the Azoarcus-Aromatoleum group and reveals separate origins of nif in the plant-associated Azoarcus and non-plant-associated Aromatoleum sub-groups.</title>
        <authorList>
            <person name="Lafos M."/>
            <person name="Maluk M."/>
            <person name="Batista M."/>
            <person name="Junghare M."/>
            <person name="Carmona M."/>
            <person name="Faoro H."/>
            <person name="Cruz L.M."/>
            <person name="Battistoni F."/>
            <person name="De Souza E."/>
            <person name="Pedrosa F."/>
            <person name="Chen W.-M."/>
            <person name="Poole P.S."/>
            <person name="Dixon R.A."/>
            <person name="James E.K."/>
        </authorList>
    </citation>
    <scope>NUCLEOTIDE SEQUENCE [LARGE SCALE GENOMIC DNA]</scope>
    <source>
        <strain evidence="2 3">T</strain>
    </source>
</reference>
<sequence length="95" mass="10105">MNILRWGAFAWGGLAASIMAYYAAQWAVQPHNPLRNEFGIGFGLGLIYGFPAWLGLPVLACVGRRKLGRVQLALLLSPLVLALAATLVLGLMGGL</sequence>
<feature type="transmembrane region" description="Helical" evidence="1">
    <location>
        <begin position="7"/>
        <end position="28"/>
    </location>
</feature>